<proteinExistence type="predicted"/>
<dbReference type="InterPro" id="IPR008651">
    <property type="entry name" value="Uncharacterised_HicB"/>
</dbReference>
<comment type="caution">
    <text evidence="1">The sequence shown here is derived from an EMBL/GenBank/DDBJ whole genome shotgun (WGS) entry which is preliminary data.</text>
</comment>
<evidence type="ECO:0000313" key="1">
    <source>
        <dbReference type="EMBL" id="MCV9386900.1"/>
    </source>
</evidence>
<reference evidence="1 2" key="1">
    <citation type="submission" date="2022-10" db="EMBL/GenBank/DDBJ databases">
        <title>Comparative genomics and taxonomic characterization of three novel marine species of genus Reichenbachiella exhibiting antioxidant and polysaccharide degradation activities.</title>
        <authorList>
            <person name="Muhammad N."/>
            <person name="Lee Y.-J."/>
            <person name="Ko J."/>
            <person name="Kim S.-G."/>
        </authorList>
    </citation>
    <scope>NUCLEOTIDE SEQUENCE [LARGE SCALE GENOMIC DNA]</scope>
    <source>
        <strain evidence="1 2">ABR2-5</strain>
    </source>
</reference>
<dbReference type="InterPro" id="IPR010985">
    <property type="entry name" value="Ribbon_hlx_hlx"/>
</dbReference>
<protein>
    <submittedName>
        <fullName evidence="1">Type II toxin-antitoxin system HicB family antitoxin</fullName>
    </submittedName>
</protein>
<dbReference type="RefSeq" id="WP_264137731.1">
    <property type="nucleotide sequence ID" value="NZ_JAOYOD010000001.1"/>
</dbReference>
<evidence type="ECO:0000313" key="2">
    <source>
        <dbReference type="Proteomes" id="UP001300692"/>
    </source>
</evidence>
<dbReference type="Proteomes" id="UP001300692">
    <property type="component" value="Unassembled WGS sequence"/>
</dbReference>
<dbReference type="InterPro" id="IPR035069">
    <property type="entry name" value="TTHA1013/TTHA0281-like"/>
</dbReference>
<dbReference type="SUPFAM" id="SSF47598">
    <property type="entry name" value="Ribbon-helix-helix"/>
    <property type="match status" value="1"/>
</dbReference>
<dbReference type="SUPFAM" id="SSF143100">
    <property type="entry name" value="TTHA1013/TTHA0281-like"/>
    <property type="match status" value="1"/>
</dbReference>
<accession>A0ABT3CT67</accession>
<keyword evidence="2" id="KW-1185">Reference proteome</keyword>
<gene>
    <name evidence="1" type="ORF">N7U62_09515</name>
</gene>
<dbReference type="Pfam" id="PF05534">
    <property type="entry name" value="HicB"/>
    <property type="match status" value="1"/>
</dbReference>
<organism evidence="1 2">
    <name type="scientific">Reichenbachiella ulvae</name>
    <dbReference type="NCBI Taxonomy" id="2980104"/>
    <lineage>
        <taxon>Bacteria</taxon>
        <taxon>Pseudomonadati</taxon>
        <taxon>Bacteroidota</taxon>
        <taxon>Cytophagia</taxon>
        <taxon>Cytophagales</taxon>
        <taxon>Reichenbachiellaceae</taxon>
        <taxon>Reichenbachiella</taxon>
    </lineage>
</organism>
<name>A0ABT3CT67_9BACT</name>
<dbReference type="EMBL" id="JAOYOD010000001">
    <property type="protein sequence ID" value="MCV9386900.1"/>
    <property type="molecule type" value="Genomic_DNA"/>
</dbReference>
<sequence>MKPLQYRDYLGSIDVDQESGVFFGKVLFINDTVTFEGASYAELVQAFEDSVEDYLETCKLIGKEPDKRFTGSLNVRIKPQVHRNLALKAANKGVSINSLIADSLEEKFNVS</sequence>